<dbReference type="Proteomes" id="UP001055072">
    <property type="component" value="Unassembled WGS sequence"/>
</dbReference>
<organism evidence="1 2">
    <name type="scientific">Irpex rosettiformis</name>
    <dbReference type="NCBI Taxonomy" id="378272"/>
    <lineage>
        <taxon>Eukaryota</taxon>
        <taxon>Fungi</taxon>
        <taxon>Dikarya</taxon>
        <taxon>Basidiomycota</taxon>
        <taxon>Agaricomycotina</taxon>
        <taxon>Agaricomycetes</taxon>
        <taxon>Polyporales</taxon>
        <taxon>Irpicaceae</taxon>
        <taxon>Irpex</taxon>
    </lineage>
</organism>
<reference evidence="1" key="1">
    <citation type="journal article" date="2021" name="Environ. Microbiol.">
        <title>Gene family expansions and transcriptome signatures uncover fungal adaptations to wood decay.</title>
        <authorList>
            <person name="Hage H."/>
            <person name="Miyauchi S."/>
            <person name="Viragh M."/>
            <person name="Drula E."/>
            <person name="Min B."/>
            <person name="Chaduli D."/>
            <person name="Navarro D."/>
            <person name="Favel A."/>
            <person name="Norest M."/>
            <person name="Lesage-Meessen L."/>
            <person name="Balint B."/>
            <person name="Merenyi Z."/>
            <person name="de Eugenio L."/>
            <person name="Morin E."/>
            <person name="Martinez A.T."/>
            <person name="Baldrian P."/>
            <person name="Stursova M."/>
            <person name="Martinez M.J."/>
            <person name="Novotny C."/>
            <person name="Magnuson J.K."/>
            <person name="Spatafora J.W."/>
            <person name="Maurice S."/>
            <person name="Pangilinan J."/>
            <person name="Andreopoulos W."/>
            <person name="LaButti K."/>
            <person name="Hundley H."/>
            <person name="Na H."/>
            <person name="Kuo A."/>
            <person name="Barry K."/>
            <person name="Lipzen A."/>
            <person name="Henrissat B."/>
            <person name="Riley R."/>
            <person name="Ahrendt S."/>
            <person name="Nagy L.G."/>
            <person name="Grigoriev I.V."/>
            <person name="Martin F."/>
            <person name="Rosso M.N."/>
        </authorList>
    </citation>
    <scope>NUCLEOTIDE SEQUENCE</scope>
    <source>
        <strain evidence="1">CBS 384.51</strain>
    </source>
</reference>
<name>A0ACB8UI02_9APHY</name>
<keyword evidence="2" id="KW-1185">Reference proteome</keyword>
<accession>A0ACB8UI02</accession>
<evidence type="ECO:0000313" key="1">
    <source>
        <dbReference type="EMBL" id="KAI0094087.1"/>
    </source>
</evidence>
<dbReference type="EMBL" id="MU274901">
    <property type="protein sequence ID" value="KAI0094087.1"/>
    <property type="molecule type" value="Genomic_DNA"/>
</dbReference>
<sequence>MALVSPQTTKIVAMSSGKKKLITRQQLRKYSWLPDVLRLQGSIFPKIFGPVLTVTIFATVVAYLWDKGYNVALPNSVVPLLSVVVGLILVFRNGTSYDRYWEGRKDFQSTISQIRNLSRLIWINVAVPPVDDPKSKVANAPTPPLTAKELRRKKVQAMKLCLSYAFSVKHYLRGEDGLEWEDYVGILPPAVVKLVQSKERKNSAWTSYSATEHTTRTASTASSDDEEEPPTQMASSLEGSRLDATKRLKVKRSKDRLKQPGVRSPKTPLLSSALHSTIDFHPSPESLTTPLPLVIAHELGRAIFRFKRDGYLETVGPAGANALNNILQSMVDNLGNMERVANTPIPRSYSIHLKQTVTLYLFSLPFTLIKELGWGMIPVVTVVAFTLMGIEGIADEIEMPFGLDKFDLPLERYCEDLKEDVQYIIERLPEGGEGMYGIDDGQGDD</sequence>
<comment type="caution">
    <text evidence="1">The sequence shown here is derived from an EMBL/GenBank/DDBJ whole genome shotgun (WGS) entry which is preliminary data.</text>
</comment>
<proteinExistence type="predicted"/>
<gene>
    <name evidence="1" type="ORF">BDY19DRAFT_920746</name>
</gene>
<protein>
    <submittedName>
        <fullName evidence="1">Bestrophin, RFP-TM, chloride channel-domain-containing protein</fullName>
    </submittedName>
</protein>
<evidence type="ECO:0000313" key="2">
    <source>
        <dbReference type="Proteomes" id="UP001055072"/>
    </source>
</evidence>